<comment type="caution">
    <text evidence="6">The sequence shown here is derived from an EMBL/GenBank/DDBJ whole genome shotgun (WGS) entry which is preliminary data.</text>
</comment>
<evidence type="ECO:0000313" key="6">
    <source>
        <dbReference type="EMBL" id="KAK7487581.1"/>
    </source>
</evidence>
<dbReference type="GO" id="GO:0005654">
    <property type="term" value="C:nucleoplasm"/>
    <property type="evidence" value="ECO:0007669"/>
    <property type="project" value="UniProtKB-ARBA"/>
</dbReference>
<evidence type="ECO:0000256" key="5">
    <source>
        <dbReference type="SAM" id="MobiDB-lite"/>
    </source>
</evidence>
<dbReference type="PANTHER" id="PTHR10917:SF0">
    <property type="entry name" value="DNA-DIRECTED RNA POLYMERASES I, II, AND III SUBUNIT RPABC3"/>
    <property type="match status" value="1"/>
</dbReference>
<dbReference type="SUPFAM" id="SSF50249">
    <property type="entry name" value="Nucleic acid-binding proteins"/>
    <property type="match status" value="1"/>
</dbReference>
<reference evidence="6 7" key="1">
    <citation type="journal article" date="2023" name="Sci. Data">
        <title>Genome assembly of the Korean intertidal mud-creeper Batillaria attramentaria.</title>
        <authorList>
            <person name="Patra A.K."/>
            <person name="Ho P.T."/>
            <person name="Jun S."/>
            <person name="Lee S.J."/>
            <person name="Kim Y."/>
            <person name="Won Y.J."/>
        </authorList>
    </citation>
    <scope>NUCLEOTIDE SEQUENCE [LARGE SCALE GENOMIC DNA]</scope>
    <source>
        <strain evidence="6">Wonlab-2016</strain>
    </source>
</reference>
<dbReference type="AlphaFoldDB" id="A0ABD0KKS3"/>
<dbReference type="PANTHER" id="PTHR10917">
    <property type="entry name" value="DNA-DIRECTED RNA POLYMERASES I, II, AND III SUBUNIT RPABC3"/>
    <property type="match status" value="1"/>
</dbReference>
<proteinExistence type="inferred from homology"/>
<dbReference type="Gene3D" id="2.40.50.140">
    <property type="entry name" value="Nucleic acid-binding proteins"/>
    <property type="match status" value="1"/>
</dbReference>
<keyword evidence="7" id="KW-1185">Reference proteome</keyword>
<comment type="similarity">
    <text evidence="2">Belongs to the eukaryotic RPB8 RNA polymerase subunit family.</text>
</comment>
<evidence type="ECO:0000313" key="7">
    <source>
        <dbReference type="Proteomes" id="UP001519460"/>
    </source>
</evidence>
<protein>
    <submittedName>
        <fullName evidence="6">Uncharacterized protein</fullName>
    </submittedName>
</protein>
<dbReference type="Pfam" id="PF03870">
    <property type="entry name" value="RNA_pol_Rpb8"/>
    <property type="match status" value="1"/>
</dbReference>
<dbReference type="SMART" id="SM00658">
    <property type="entry name" value="RPOL8c"/>
    <property type="match status" value="1"/>
</dbReference>
<dbReference type="Proteomes" id="UP001519460">
    <property type="component" value="Unassembled WGS sequence"/>
</dbReference>
<evidence type="ECO:0000256" key="2">
    <source>
        <dbReference type="ARBA" id="ARBA00008912"/>
    </source>
</evidence>
<dbReference type="InterPro" id="IPR005570">
    <property type="entry name" value="RPABC3"/>
</dbReference>
<dbReference type="EMBL" id="JACVVK020000162">
    <property type="protein sequence ID" value="KAK7487581.1"/>
    <property type="molecule type" value="Genomic_DNA"/>
</dbReference>
<comment type="function">
    <text evidence="4">DNA-dependent RNA polymerase catalyzes the transcription of DNA into RNA using the four ribonucleoside triphosphates as substrates. Common component of RNA polymerases I, II and III which synthesize ribosomal RNA precursors, mRNA precursors and many functional non-coding RNAs, and small RNAs, such as 5S rRNA and tRNAs, respectively.</text>
</comment>
<evidence type="ECO:0000256" key="1">
    <source>
        <dbReference type="ARBA" id="ARBA00004123"/>
    </source>
</evidence>
<keyword evidence="3" id="KW-0539">Nucleus</keyword>
<evidence type="ECO:0000256" key="3">
    <source>
        <dbReference type="ARBA" id="ARBA00023242"/>
    </source>
</evidence>
<comment type="subcellular location">
    <subcellularLocation>
        <location evidence="1">Nucleus</location>
    </subcellularLocation>
</comment>
<evidence type="ECO:0000256" key="4">
    <source>
        <dbReference type="ARBA" id="ARBA00044496"/>
    </source>
</evidence>
<organism evidence="6 7">
    <name type="scientific">Batillaria attramentaria</name>
    <dbReference type="NCBI Taxonomy" id="370345"/>
    <lineage>
        <taxon>Eukaryota</taxon>
        <taxon>Metazoa</taxon>
        <taxon>Spiralia</taxon>
        <taxon>Lophotrochozoa</taxon>
        <taxon>Mollusca</taxon>
        <taxon>Gastropoda</taxon>
        <taxon>Caenogastropoda</taxon>
        <taxon>Sorbeoconcha</taxon>
        <taxon>Cerithioidea</taxon>
        <taxon>Batillariidae</taxon>
        <taxon>Batillaria</taxon>
    </lineage>
</organism>
<accession>A0ABD0KKS3</accession>
<feature type="region of interest" description="Disordered" evidence="5">
    <location>
        <begin position="222"/>
        <end position="251"/>
    </location>
</feature>
<gene>
    <name evidence="6" type="ORF">BaRGS_00021131</name>
</gene>
<feature type="non-terminal residue" evidence="6">
    <location>
        <position position="251"/>
    </location>
</feature>
<name>A0ABD0KKS3_9CAEN</name>
<dbReference type="InterPro" id="IPR012340">
    <property type="entry name" value="NA-bd_OB-fold"/>
</dbReference>
<sequence>MVPACLCVAVSRLFCESESFKMDLILDVNTMLYPVDLGDKFRLVVATTLREDGVPDDGEYNPQSSGPSRADQFEYVMYGKVYRIEGDDGGSDSSRFVLYRGSVPLQQSGQPKYLFSLNRCGSAVPCSLHDKEGDVEKLVDEESGWTRFLGISDRMPVTRLSSPFSPFFWDESTEGSRAAAGPHGAIIMSSRGDNPRDVFAECGRGWRCDADAVVSRWISWGVNTTGMPNGGSGGPSSKHGHERPSPRWRPT</sequence>